<feature type="transmembrane region" description="Helical" evidence="1">
    <location>
        <begin position="28"/>
        <end position="45"/>
    </location>
</feature>
<keyword evidence="1" id="KW-0812">Transmembrane</keyword>
<name>A0ABN2PYK0_9ACTN</name>
<sequence>MGIGGLAMAAMAVVLVIQLGDGSSLLSVGLYGAAFILSGAVIEMSRRGRTRLGMAVLVTGFVLVLAADWWLRAH</sequence>
<proteinExistence type="predicted"/>
<keyword evidence="3" id="KW-1185">Reference proteome</keyword>
<feature type="transmembrane region" description="Helical" evidence="1">
    <location>
        <begin position="52"/>
        <end position="71"/>
    </location>
</feature>
<evidence type="ECO:0000256" key="1">
    <source>
        <dbReference type="SAM" id="Phobius"/>
    </source>
</evidence>
<organism evidence="2 3">
    <name type="scientific">Streptomyces sodiiphilus</name>
    <dbReference type="NCBI Taxonomy" id="226217"/>
    <lineage>
        <taxon>Bacteria</taxon>
        <taxon>Bacillati</taxon>
        <taxon>Actinomycetota</taxon>
        <taxon>Actinomycetes</taxon>
        <taxon>Kitasatosporales</taxon>
        <taxon>Streptomycetaceae</taxon>
        <taxon>Streptomyces</taxon>
    </lineage>
</organism>
<evidence type="ECO:0000313" key="2">
    <source>
        <dbReference type="EMBL" id="GAA1934386.1"/>
    </source>
</evidence>
<gene>
    <name evidence="2" type="ORF">GCM10009716_46790</name>
</gene>
<dbReference type="Proteomes" id="UP001501303">
    <property type="component" value="Unassembled WGS sequence"/>
</dbReference>
<dbReference type="EMBL" id="BAAAMJ010000079">
    <property type="protein sequence ID" value="GAA1934386.1"/>
    <property type="molecule type" value="Genomic_DNA"/>
</dbReference>
<reference evidence="2 3" key="1">
    <citation type="journal article" date="2019" name="Int. J. Syst. Evol. Microbiol.">
        <title>The Global Catalogue of Microorganisms (GCM) 10K type strain sequencing project: providing services to taxonomists for standard genome sequencing and annotation.</title>
        <authorList>
            <consortium name="The Broad Institute Genomics Platform"/>
            <consortium name="The Broad Institute Genome Sequencing Center for Infectious Disease"/>
            <person name="Wu L."/>
            <person name="Ma J."/>
        </authorList>
    </citation>
    <scope>NUCLEOTIDE SEQUENCE [LARGE SCALE GENOMIC DNA]</scope>
    <source>
        <strain evidence="2 3">JCM 13581</strain>
    </source>
</reference>
<keyword evidence="1" id="KW-1133">Transmembrane helix</keyword>
<accession>A0ABN2PYK0</accession>
<evidence type="ECO:0000313" key="3">
    <source>
        <dbReference type="Proteomes" id="UP001501303"/>
    </source>
</evidence>
<keyword evidence="1" id="KW-0472">Membrane</keyword>
<protein>
    <submittedName>
        <fullName evidence="2">Uncharacterized protein</fullName>
    </submittedName>
</protein>
<comment type="caution">
    <text evidence="2">The sequence shown here is derived from an EMBL/GenBank/DDBJ whole genome shotgun (WGS) entry which is preliminary data.</text>
</comment>